<dbReference type="Proteomes" id="UP000009097">
    <property type="component" value="Unassembled WGS sequence"/>
</dbReference>
<dbReference type="EMBL" id="DS231707">
    <property type="protein sequence ID" value="KNB09653.1"/>
    <property type="molecule type" value="Genomic_DNA"/>
</dbReference>
<proteinExistence type="predicted"/>
<accession>A0A0J9VF84</accession>
<dbReference type="AlphaFoldDB" id="A0A0J9VF84"/>
<keyword evidence="2" id="KW-0472">Membrane</keyword>
<feature type="transmembrane region" description="Helical" evidence="2">
    <location>
        <begin position="25"/>
        <end position="46"/>
    </location>
</feature>
<evidence type="ECO:0000313" key="3">
    <source>
        <dbReference type="EMBL" id="KNB09653.1"/>
    </source>
</evidence>
<keyword evidence="2" id="KW-0812">Transmembrane</keyword>
<reference evidence="3" key="1">
    <citation type="submission" date="2007-04" db="EMBL/GenBank/DDBJ databases">
        <authorList>
            <consortium name="The Broad Institute Genome Sequencing Platform"/>
            <person name="Birren B."/>
            <person name="Lander E."/>
            <person name="Galagan J."/>
            <person name="Nusbaum C."/>
            <person name="Devon K."/>
            <person name="Ma L.-J."/>
            <person name="Jaffe D."/>
            <person name="Butler J."/>
            <person name="Alvarez P."/>
            <person name="Gnerre S."/>
            <person name="Grabherr M."/>
            <person name="Kleber M."/>
            <person name="Mauceli E."/>
            <person name="Brockman W."/>
            <person name="MacCallum I.A."/>
            <person name="Young S."/>
            <person name="LaButti K."/>
            <person name="DeCaprio D."/>
            <person name="Crawford M."/>
            <person name="Koehrsen M."/>
            <person name="Engels R."/>
            <person name="Montgomery P."/>
            <person name="Pearson M."/>
            <person name="Howarth C."/>
            <person name="Larson L."/>
            <person name="White J."/>
            <person name="O'Leary S."/>
            <person name="Kodira C."/>
            <person name="Zeng Q."/>
            <person name="Yandava C."/>
            <person name="Alvarado L."/>
            <person name="Kistler C."/>
            <person name="Shim W.-B."/>
            <person name="Kang S."/>
            <person name="Woloshuk C."/>
        </authorList>
    </citation>
    <scope>NUCLEOTIDE SEQUENCE</scope>
    <source>
        <strain evidence="3">4287</strain>
    </source>
</reference>
<dbReference type="RefSeq" id="XP_018247698.1">
    <property type="nucleotide sequence ID" value="XM_018389431.1"/>
</dbReference>
<organism evidence="3 4">
    <name type="scientific">Fusarium oxysporum f. sp. lycopersici (strain 4287 / CBS 123668 / FGSC 9935 / NRRL 34936)</name>
    <name type="common">Fusarium vascular wilt of tomato</name>
    <dbReference type="NCBI Taxonomy" id="426428"/>
    <lineage>
        <taxon>Eukaryota</taxon>
        <taxon>Fungi</taxon>
        <taxon>Dikarya</taxon>
        <taxon>Ascomycota</taxon>
        <taxon>Pezizomycotina</taxon>
        <taxon>Sordariomycetes</taxon>
        <taxon>Hypocreomycetidae</taxon>
        <taxon>Hypocreales</taxon>
        <taxon>Nectriaceae</taxon>
        <taxon>Fusarium</taxon>
        <taxon>Fusarium oxysporum species complex</taxon>
    </lineage>
</organism>
<evidence type="ECO:0000313" key="4">
    <source>
        <dbReference type="Proteomes" id="UP000009097"/>
    </source>
</evidence>
<dbReference type="GeneID" id="28951684"/>
<dbReference type="VEuPathDB" id="FungiDB:FOXG_10190"/>
<reference evidence="3" key="2">
    <citation type="journal article" date="2010" name="Nature">
        <title>Comparative genomics reveals mobile pathogenicity chromosomes in Fusarium.</title>
        <authorList>
            <person name="Ma L.J."/>
            <person name="van der Does H.C."/>
            <person name="Borkovich K.A."/>
            <person name="Coleman J.J."/>
            <person name="Daboussi M.J."/>
            <person name="Di Pietro A."/>
            <person name="Dufresne M."/>
            <person name="Freitag M."/>
            <person name="Grabherr M."/>
            <person name="Henrissat B."/>
            <person name="Houterman P.M."/>
            <person name="Kang S."/>
            <person name="Shim W.B."/>
            <person name="Woloshuk C."/>
            <person name="Xie X."/>
            <person name="Xu J.R."/>
            <person name="Antoniw J."/>
            <person name="Baker S.E."/>
            <person name="Bluhm B.H."/>
            <person name="Breakspear A."/>
            <person name="Brown D.W."/>
            <person name="Butchko R.A."/>
            <person name="Chapman S."/>
            <person name="Coulson R."/>
            <person name="Coutinho P.M."/>
            <person name="Danchin E.G."/>
            <person name="Diener A."/>
            <person name="Gale L.R."/>
            <person name="Gardiner D.M."/>
            <person name="Goff S."/>
            <person name="Hammond-Kosack K.E."/>
            <person name="Hilburn K."/>
            <person name="Hua-Van A."/>
            <person name="Jonkers W."/>
            <person name="Kazan K."/>
            <person name="Kodira C.D."/>
            <person name="Koehrsen M."/>
            <person name="Kumar L."/>
            <person name="Lee Y.H."/>
            <person name="Li L."/>
            <person name="Manners J.M."/>
            <person name="Miranda-Saavedra D."/>
            <person name="Mukherjee M."/>
            <person name="Park G."/>
            <person name="Park J."/>
            <person name="Park S.Y."/>
            <person name="Proctor R.H."/>
            <person name="Regev A."/>
            <person name="Ruiz-Roldan M.C."/>
            <person name="Sain D."/>
            <person name="Sakthikumar S."/>
            <person name="Sykes S."/>
            <person name="Schwartz D.C."/>
            <person name="Turgeon B.G."/>
            <person name="Wapinski I."/>
            <person name="Yoder O."/>
            <person name="Young S."/>
            <person name="Zeng Q."/>
            <person name="Zhou S."/>
            <person name="Galagan J."/>
            <person name="Cuomo C.A."/>
            <person name="Kistler H.C."/>
            <person name="Rep M."/>
        </authorList>
    </citation>
    <scope>NUCLEOTIDE SEQUENCE [LARGE SCALE GENOMIC DNA]</scope>
    <source>
        <strain evidence="3">4287</strain>
    </source>
</reference>
<evidence type="ECO:0000256" key="2">
    <source>
        <dbReference type="SAM" id="Phobius"/>
    </source>
</evidence>
<feature type="region of interest" description="Disordered" evidence="1">
    <location>
        <begin position="65"/>
        <end position="85"/>
    </location>
</feature>
<protein>
    <submittedName>
        <fullName evidence="3">Uncharacterized protein</fullName>
    </submittedName>
</protein>
<name>A0A0J9VF84_FUSO4</name>
<keyword evidence="2" id="KW-1133">Transmembrane helix</keyword>
<dbReference type="KEGG" id="fox:FOXG_10190"/>
<evidence type="ECO:0000256" key="1">
    <source>
        <dbReference type="SAM" id="MobiDB-lite"/>
    </source>
</evidence>
<feature type="region of interest" description="Disordered" evidence="1">
    <location>
        <begin position="1"/>
        <end position="21"/>
    </location>
</feature>
<gene>
    <name evidence="3" type="ORF">FOXG_10190</name>
</gene>
<sequence>MAVTSSKIPASAQGPNKPNSSHSELAWLPIIILPLLALMALVFLGAPRLCSWARYDFSLIDESTSSSSSASARHSGTQTRDLPHLNAVAPPKTSQALRSELSHEVHAAWAVPNRDMTWYVLAKIYYVPHIPHILLIVRIHPQRHLSQCCQGYRFDPSSTVRAYISCQLHCRLVLCRARHMPYLCSSLFITQTPAPETTPSPLIEVWTDNVIYIVYIKITSRCLLSSSQLVDTTLLLSYTIP</sequence>